<keyword evidence="2" id="KW-1185">Reference proteome</keyword>
<evidence type="ECO:0000313" key="2">
    <source>
        <dbReference type="Proteomes" id="UP001218218"/>
    </source>
</evidence>
<organism evidence="1 2">
    <name type="scientific">Mycena albidolilacea</name>
    <dbReference type="NCBI Taxonomy" id="1033008"/>
    <lineage>
        <taxon>Eukaryota</taxon>
        <taxon>Fungi</taxon>
        <taxon>Dikarya</taxon>
        <taxon>Basidiomycota</taxon>
        <taxon>Agaricomycotina</taxon>
        <taxon>Agaricomycetes</taxon>
        <taxon>Agaricomycetidae</taxon>
        <taxon>Agaricales</taxon>
        <taxon>Marasmiineae</taxon>
        <taxon>Mycenaceae</taxon>
        <taxon>Mycena</taxon>
    </lineage>
</organism>
<proteinExistence type="predicted"/>
<protein>
    <submittedName>
        <fullName evidence="1">Uncharacterized protein</fullName>
    </submittedName>
</protein>
<name>A0AAD7EJB9_9AGAR</name>
<comment type="caution">
    <text evidence="1">The sequence shown here is derived from an EMBL/GenBank/DDBJ whole genome shotgun (WGS) entry which is preliminary data.</text>
</comment>
<dbReference type="AlphaFoldDB" id="A0AAD7EJB9"/>
<accession>A0AAD7EJB9</accession>
<dbReference type="EMBL" id="JARIHO010000039">
    <property type="protein sequence ID" value="KAJ7328461.1"/>
    <property type="molecule type" value="Genomic_DNA"/>
</dbReference>
<dbReference type="Proteomes" id="UP001218218">
    <property type="component" value="Unassembled WGS sequence"/>
</dbReference>
<gene>
    <name evidence="1" type="ORF">DFH08DRAFT_1023987</name>
</gene>
<reference evidence="1" key="1">
    <citation type="submission" date="2023-03" db="EMBL/GenBank/DDBJ databases">
        <title>Massive genome expansion in bonnet fungi (Mycena s.s.) driven by repeated elements and novel gene families across ecological guilds.</title>
        <authorList>
            <consortium name="Lawrence Berkeley National Laboratory"/>
            <person name="Harder C.B."/>
            <person name="Miyauchi S."/>
            <person name="Viragh M."/>
            <person name="Kuo A."/>
            <person name="Thoen E."/>
            <person name="Andreopoulos B."/>
            <person name="Lu D."/>
            <person name="Skrede I."/>
            <person name="Drula E."/>
            <person name="Henrissat B."/>
            <person name="Morin E."/>
            <person name="Kohler A."/>
            <person name="Barry K."/>
            <person name="LaButti K."/>
            <person name="Morin E."/>
            <person name="Salamov A."/>
            <person name="Lipzen A."/>
            <person name="Mereny Z."/>
            <person name="Hegedus B."/>
            <person name="Baldrian P."/>
            <person name="Stursova M."/>
            <person name="Weitz H."/>
            <person name="Taylor A."/>
            <person name="Grigoriev I.V."/>
            <person name="Nagy L.G."/>
            <person name="Martin F."/>
            <person name="Kauserud H."/>
        </authorList>
    </citation>
    <scope>NUCLEOTIDE SEQUENCE</scope>
    <source>
        <strain evidence="1">CBHHK002</strain>
    </source>
</reference>
<sequence length="163" mass="18525">KPAETSTTAHRWRAITRAQTKSSDEDILLASSLIECICDVMVYAGWKIHEAESDRREFIHNRFEGQIAAISKYSLQLRTAIGEELVSEDLEVAYVEPSHAFEERTMEDTYATVRVEDRSHKAIFDIVACTTDIGLQRRKNISCEAKVLLRPKVVLQSALDELQ</sequence>
<evidence type="ECO:0000313" key="1">
    <source>
        <dbReference type="EMBL" id="KAJ7328461.1"/>
    </source>
</evidence>
<feature type="non-terminal residue" evidence="1">
    <location>
        <position position="1"/>
    </location>
</feature>